<organism evidence="2 3">
    <name type="scientific">Monosporascus ibericus</name>
    <dbReference type="NCBI Taxonomy" id="155417"/>
    <lineage>
        <taxon>Eukaryota</taxon>
        <taxon>Fungi</taxon>
        <taxon>Dikarya</taxon>
        <taxon>Ascomycota</taxon>
        <taxon>Pezizomycotina</taxon>
        <taxon>Sordariomycetes</taxon>
        <taxon>Xylariomycetidae</taxon>
        <taxon>Xylariales</taxon>
        <taxon>Xylariales incertae sedis</taxon>
        <taxon>Monosporascus</taxon>
    </lineage>
</organism>
<dbReference type="AlphaFoldDB" id="A0A4Q4TAT5"/>
<name>A0A4Q4TAT5_9PEZI</name>
<sequence>MTTNSYGSALPRFDFEPLRPVARARVARALPLTVGIYAVPFAAAGLIFYVQSEIARRHMNSAVAASSSMYRSKPAPTRTPYREHEFWENLEVACGVWT</sequence>
<dbReference type="Proteomes" id="UP000293360">
    <property type="component" value="Unassembled WGS sequence"/>
</dbReference>
<dbReference type="EMBL" id="QJNU01000243">
    <property type="protein sequence ID" value="RYP03741.1"/>
    <property type="molecule type" value="Genomic_DNA"/>
</dbReference>
<proteinExistence type="predicted"/>
<keyword evidence="1" id="KW-0812">Transmembrane</keyword>
<evidence type="ECO:0000313" key="3">
    <source>
        <dbReference type="Proteomes" id="UP000293360"/>
    </source>
</evidence>
<accession>A0A4Q4TAT5</accession>
<evidence type="ECO:0000313" key="2">
    <source>
        <dbReference type="EMBL" id="RYP03741.1"/>
    </source>
</evidence>
<keyword evidence="3" id="KW-1185">Reference proteome</keyword>
<evidence type="ECO:0000256" key="1">
    <source>
        <dbReference type="SAM" id="Phobius"/>
    </source>
</evidence>
<reference evidence="2 3" key="1">
    <citation type="submission" date="2018-06" db="EMBL/GenBank/DDBJ databases">
        <title>Complete Genomes of Monosporascus.</title>
        <authorList>
            <person name="Robinson A.J."/>
            <person name="Natvig D.O."/>
        </authorList>
    </citation>
    <scope>NUCLEOTIDE SEQUENCE [LARGE SCALE GENOMIC DNA]</scope>
    <source>
        <strain evidence="2 3">CBS 110550</strain>
    </source>
</reference>
<gene>
    <name evidence="2" type="ORF">DL764_004916</name>
</gene>
<protein>
    <submittedName>
        <fullName evidence="2">Uncharacterized protein</fullName>
    </submittedName>
</protein>
<keyword evidence="1" id="KW-1133">Transmembrane helix</keyword>
<comment type="caution">
    <text evidence="2">The sequence shown here is derived from an EMBL/GenBank/DDBJ whole genome shotgun (WGS) entry which is preliminary data.</text>
</comment>
<keyword evidence="1" id="KW-0472">Membrane</keyword>
<dbReference type="OrthoDB" id="4737923at2759"/>
<feature type="transmembrane region" description="Helical" evidence="1">
    <location>
        <begin position="29"/>
        <end position="50"/>
    </location>
</feature>